<dbReference type="GO" id="GO:0005764">
    <property type="term" value="C:lysosome"/>
    <property type="evidence" value="ECO:0007669"/>
    <property type="project" value="UniProtKB-UniRule"/>
</dbReference>
<dbReference type="InterPro" id="IPR007856">
    <property type="entry name" value="SapB_1"/>
</dbReference>
<keyword evidence="8" id="KW-0325">Glycoprotein</keyword>
<evidence type="ECO:0000313" key="15">
    <source>
        <dbReference type="Ensembl" id="ENSCCNP00000010380.1"/>
    </source>
</evidence>
<dbReference type="InterPro" id="IPR008373">
    <property type="entry name" value="Saposin"/>
</dbReference>
<feature type="domain" description="Saposin B-type" evidence="13">
    <location>
        <begin position="397"/>
        <end position="478"/>
    </location>
</feature>
<feature type="disulfide bond" evidence="12">
    <location>
        <begin position="330"/>
        <end position="341"/>
    </location>
</feature>
<evidence type="ECO:0000256" key="8">
    <source>
        <dbReference type="ARBA" id="ARBA00023180"/>
    </source>
</evidence>
<evidence type="ECO:0000256" key="2">
    <source>
        <dbReference type="ARBA" id="ARBA00022525"/>
    </source>
</evidence>
<accession>A0A8C0ZQ95</accession>
<dbReference type="Pfam" id="PF02199">
    <property type="entry name" value="SapA"/>
    <property type="match status" value="2"/>
</dbReference>
<reference evidence="15" key="1">
    <citation type="submission" date="2023-09" db="UniProtKB">
        <authorList>
            <consortium name="Ensembl"/>
        </authorList>
    </citation>
    <scope>IDENTIFICATION</scope>
</reference>
<sequence>MGTHSMLCALILLPSLLGATASPVSGPQECAKGSEVWCQDLQAAVRCGAVEHCQRAVWSKPTARSLHCAMCQDVMAAAGNGLNPDATDSDILASVTKTCEWLPGQESSARCKWMVQTHSLVVLSMLRGAQGSTPALVCTSLTLCETLQKNLAAPGGPLSQEFASEAVAPFMTNGALSFHPPQMPGGAVCQDCIQLISQLHSALRSNLTLAEVNVQEQCESLGPGLTVLCKNYIHQLLTPAEQTLQLLPPQEVCGKGGFCEEQKGPAHWLAQVAAVEGVPSLELGLPRKSEIQMQSGLTCEVCLDVVQELDRWLMANSTEVIISHALERVCSIMPASLVQKCITLVDTYSPSLVELVSRVTPEKVCTTIRLCSRRRQARSLLKVPATVPSPLQDEENQGTFCSGCKRLLGLSAQNLERKSTRRDILMAFKGGCSILPLPYVTQCNHFVTQYQPVLIESLKVMMDPTAVCKKMGACHGPRTPLLGTDQCILGPSFWCKSQEAAKLCDALQHCQRFVWKETHTSSPSGEHP</sequence>
<feature type="domain" description="Saposin B-type" evidence="13">
    <location>
        <begin position="295"/>
        <end position="375"/>
    </location>
</feature>
<feature type="disulfide bond" evidence="12">
    <location>
        <begin position="189"/>
        <end position="259"/>
    </location>
</feature>
<evidence type="ECO:0000256" key="7">
    <source>
        <dbReference type="ARBA" id="ARBA00023157"/>
    </source>
</evidence>
<feature type="disulfide bond" evidence="12">
    <location>
        <begin position="299"/>
        <end position="371"/>
    </location>
</feature>
<dbReference type="FunFam" id="1.10.225.10:FF:000002">
    <property type="entry name" value="prosaposin isoform X2"/>
    <property type="match status" value="3"/>
</dbReference>
<dbReference type="InterPro" id="IPR008139">
    <property type="entry name" value="SaposinB_dom"/>
</dbReference>
<evidence type="ECO:0000259" key="13">
    <source>
        <dbReference type="PROSITE" id="PS50015"/>
    </source>
</evidence>
<feature type="domain" description="Saposin B-type" evidence="13">
    <location>
        <begin position="185"/>
        <end position="263"/>
    </location>
</feature>
<dbReference type="PRINTS" id="PR01797">
    <property type="entry name" value="SAPOSIN"/>
</dbReference>
<dbReference type="GO" id="GO:0005576">
    <property type="term" value="C:extracellular region"/>
    <property type="evidence" value="ECO:0007669"/>
    <property type="project" value="UniProtKB-SubCell"/>
</dbReference>
<feature type="disulfide bond" evidence="12">
    <location>
        <begin position="218"/>
        <end position="229"/>
    </location>
</feature>
<feature type="disulfide bond" evidence="12">
    <location>
        <begin position="401"/>
        <end position="474"/>
    </location>
</feature>
<dbReference type="InterPro" id="IPR011001">
    <property type="entry name" value="Saposin-like"/>
</dbReference>
<feature type="disulfide bond" evidence="12">
    <location>
        <begin position="302"/>
        <end position="365"/>
    </location>
</feature>
<feature type="disulfide bond" evidence="12">
    <location>
        <begin position="192"/>
        <end position="253"/>
    </location>
</feature>
<dbReference type="Pfam" id="PF03489">
    <property type="entry name" value="SapB_2"/>
    <property type="match status" value="2"/>
</dbReference>
<feature type="disulfide bond" evidence="12">
    <location>
        <begin position="68"/>
        <end position="144"/>
    </location>
</feature>
<dbReference type="GO" id="GO:0007193">
    <property type="term" value="P:adenylate cyclase-inhibiting G protein-coupled receptor signaling pathway"/>
    <property type="evidence" value="ECO:0007669"/>
    <property type="project" value="UniProtKB-UniRule"/>
</dbReference>
<feature type="chain" id="PRO_5034417151" description="Proactivator polypeptide-like 1" evidence="11">
    <location>
        <begin position="22"/>
        <end position="528"/>
    </location>
</feature>
<dbReference type="GO" id="GO:0016020">
    <property type="term" value="C:membrane"/>
    <property type="evidence" value="ECO:0007669"/>
    <property type="project" value="GOC"/>
</dbReference>
<feature type="signal peptide" evidence="11">
    <location>
        <begin position="1"/>
        <end position="21"/>
    </location>
</feature>
<evidence type="ECO:0000256" key="11">
    <source>
        <dbReference type="PIRNR" id="PIRNR002431"/>
    </source>
</evidence>
<evidence type="ECO:0000256" key="9">
    <source>
        <dbReference type="ARBA" id="ARBA00053216"/>
    </source>
</evidence>
<evidence type="ECO:0000256" key="4">
    <source>
        <dbReference type="ARBA" id="ARBA00022737"/>
    </source>
</evidence>
<dbReference type="GO" id="GO:0060736">
    <property type="term" value="P:prostate gland growth"/>
    <property type="evidence" value="ECO:0007669"/>
    <property type="project" value="TreeGrafter"/>
</dbReference>
<organism evidence="15">
    <name type="scientific">Castor canadensis</name>
    <name type="common">American beaver</name>
    <dbReference type="NCBI Taxonomy" id="51338"/>
    <lineage>
        <taxon>Eukaryota</taxon>
        <taxon>Metazoa</taxon>
        <taxon>Chordata</taxon>
        <taxon>Craniata</taxon>
        <taxon>Vertebrata</taxon>
        <taxon>Euteleostomi</taxon>
        <taxon>Mammalia</taxon>
        <taxon>Eutheria</taxon>
        <taxon>Euarchontoglires</taxon>
        <taxon>Glires</taxon>
        <taxon>Rodentia</taxon>
        <taxon>Castorimorpha</taxon>
        <taxon>Castoridae</taxon>
        <taxon>Castor</taxon>
    </lineage>
</organism>
<keyword evidence="5" id="KW-0746">Sphingolipid metabolism</keyword>
<evidence type="ECO:0000256" key="12">
    <source>
        <dbReference type="PIRSR" id="PIRSR002431-1"/>
    </source>
</evidence>
<name>A0A8C0ZQ95_CASCN</name>
<keyword evidence="2" id="KW-0964">Secreted</keyword>
<dbReference type="FunFam" id="1.10.225.10:FF:000014">
    <property type="entry name" value="Proactivator polypeptide-like 1"/>
    <property type="match status" value="1"/>
</dbReference>
<feature type="domain" description="Saposin A-type" evidence="14">
    <location>
        <begin position="480"/>
        <end position="520"/>
    </location>
</feature>
<comment type="function">
    <text evidence="9">May activate the lysosomal degradation of sphingolipids.</text>
</comment>
<dbReference type="GO" id="GO:0060742">
    <property type="term" value="P:epithelial cell differentiation involved in prostate gland development"/>
    <property type="evidence" value="ECO:0007669"/>
    <property type="project" value="TreeGrafter"/>
</dbReference>
<keyword evidence="3 11" id="KW-0732">Signal</keyword>
<dbReference type="SMART" id="SM00162">
    <property type="entry name" value="SAPA"/>
    <property type="match status" value="2"/>
</dbReference>
<evidence type="ECO:0000256" key="3">
    <source>
        <dbReference type="ARBA" id="ARBA00022729"/>
    </source>
</evidence>
<dbReference type="Pfam" id="PF05184">
    <property type="entry name" value="SapB_1"/>
    <property type="match status" value="1"/>
</dbReference>
<feature type="domain" description="Saposin A-type" evidence="14">
    <location>
        <begin position="23"/>
        <end position="63"/>
    </location>
</feature>
<dbReference type="AlphaFoldDB" id="A0A8C0ZQ95"/>
<feature type="domain" description="Saposin B-type" evidence="13">
    <location>
        <begin position="64"/>
        <end position="148"/>
    </location>
</feature>
<dbReference type="GO" id="GO:0006665">
    <property type="term" value="P:sphingolipid metabolic process"/>
    <property type="evidence" value="ECO:0007669"/>
    <property type="project" value="UniProtKB-UniRule"/>
</dbReference>
<comment type="subcellular location">
    <subcellularLocation>
        <location evidence="1">Secreted</location>
    </subcellularLocation>
</comment>
<dbReference type="PANTHER" id="PTHR11480">
    <property type="entry name" value="SAPOSIN-RELATED"/>
    <property type="match status" value="1"/>
</dbReference>
<dbReference type="InterPro" id="IPR051428">
    <property type="entry name" value="Sphingo_Act-Surfact_Prot"/>
</dbReference>
<keyword evidence="7 12" id="KW-1015">Disulfide bond</keyword>
<dbReference type="Ensembl" id="ENSCCNT00000013659.1">
    <property type="protein sequence ID" value="ENSCCNP00000010380.1"/>
    <property type="gene ID" value="ENSCCNG00000010880.1"/>
</dbReference>
<feature type="disulfide bond" evidence="12">
    <location>
        <begin position="432"/>
        <end position="443"/>
    </location>
</feature>
<dbReference type="Gene3D" id="1.10.225.10">
    <property type="entry name" value="Saposin-like"/>
    <property type="match status" value="4"/>
</dbReference>
<evidence type="ECO:0000259" key="14">
    <source>
        <dbReference type="PROSITE" id="PS51110"/>
    </source>
</evidence>
<evidence type="ECO:0000256" key="5">
    <source>
        <dbReference type="ARBA" id="ARBA00022919"/>
    </source>
</evidence>
<dbReference type="SMART" id="SM00741">
    <property type="entry name" value="SapB"/>
    <property type="match status" value="4"/>
</dbReference>
<keyword evidence="6" id="KW-0443">Lipid metabolism</keyword>
<feature type="disulfide bond" evidence="12">
    <location>
        <begin position="71"/>
        <end position="138"/>
    </location>
</feature>
<dbReference type="InterPro" id="IPR003119">
    <property type="entry name" value="SAP_A"/>
</dbReference>
<keyword evidence="4" id="KW-0677">Repeat</keyword>
<protein>
    <recommendedName>
        <fullName evidence="10">Proactivator polypeptide-like 1</fullName>
    </recommendedName>
</protein>
<dbReference type="PROSITE" id="PS50015">
    <property type="entry name" value="SAP_B"/>
    <property type="match status" value="4"/>
</dbReference>
<feature type="disulfide bond" evidence="12">
    <location>
        <begin position="404"/>
        <end position="468"/>
    </location>
</feature>
<evidence type="ECO:0000256" key="10">
    <source>
        <dbReference type="ARBA" id="ARBA00068560"/>
    </source>
</evidence>
<dbReference type="InterPro" id="IPR008138">
    <property type="entry name" value="SapB_2"/>
</dbReference>
<dbReference type="PIRSF" id="PIRSF002431">
    <property type="entry name" value="Saposin"/>
    <property type="match status" value="1"/>
</dbReference>
<evidence type="ECO:0000256" key="6">
    <source>
        <dbReference type="ARBA" id="ARBA00023098"/>
    </source>
</evidence>
<proteinExistence type="predicted"/>
<dbReference type="PANTHER" id="PTHR11480:SF39">
    <property type="entry name" value="PROACTIVATOR POLYPEPTIDE-LIKE 1"/>
    <property type="match status" value="1"/>
</dbReference>
<feature type="disulfide bond" evidence="12">
    <location>
        <begin position="99"/>
        <end position="111"/>
    </location>
</feature>
<dbReference type="InterPro" id="IPR021165">
    <property type="entry name" value="Saposin_chordata"/>
</dbReference>
<evidence type="ECO:0000256" key="1">
    <source>
        <dbReference type="ARBA" id="ARBA00004613"/>
    </source>
</evidence>
<dbReference type="PROSITE" id="PS51110">
    <property type="entry name" value="SAP_A"/>
    <property type="match status" value="2"/>
</dbReference>
<dbReference type="GO" id="GO:0019216">
    <property type="term" value="P:regulation of lipid metabolic process"/>
    <property type="evidence" value="ECO:0007669"/>
    <property type="project" value="UniProtKB-UniRule"/>
</dbReference>
<dbReference type="SUPFAM" id="SSF47862">
    <property type="entry name" value="Saposin"/>
    <property type="match status" value="4"/>
</dbReference>